<name>A0A6B2LD84_9EUKA</name>
<dbReference type="Gene3D" id="2.130.10.10">
    <property type="entry name" value="YVTN repeat-like/Quinoprotein amine dehydrogenase"/>
    <property type="match status" value="1"/>
</dbReference>
<dbReference type="SUPFAM" id="SSF50978">
    <property type="entry name" value="WD40 repeat-like"/>
    <property type="match status" value="1"/>
</dbReference>
<evidence type="ECO:0000256" key="2">
    <source>
        <dbReference type="ARBA" id="ARBA00022737"/>
    </source>
</evidence>
<dbReference type="PROSITE" id="PS50082">
    <property type="entry name" value="WD_REPEATS_2"/>
    <property type="match status" value="1"/>
</dbReference>
<feature type="repeat" description="WD" evidence="3">
    <location>
        <begin position="114"/>
        <end position="146"/>
    </location>
</feature>
<evidence type="ECO:0000259" key="4">
    <source>
        <dbReference type="Pfam" id="PF23760"/>
    </source>
</evidence>
<dbReference type="InterPro" id="IPR036322">
    <property type="entry name" value="WD40_repeat_dom_sf"/>
</dbReference>
<keyword evidence="1 3" id="KW-0853">WD repeat</keyword>
<keyword evidence="2" id="KW-0677">Repeat</keyword>
<dbReference type="InterPro" id="IPR015943">
    <property type="entry name" value="WD40/YVTN_repeat-like_dom_sf"/>
</dbReference>
<feature type="domain" description="DDB1- and CUL4-associated factor 12 beta-propeller" evidence="4">
    <location>
        <begin position="9"/>
        <end position="248"/>
    </location>
</feature>
<protein>
    <recommendedName>
        <fullName evidence="4">DDB1- and CUL4-associated factor 12 beta-propeller domain-containing protein</fullName>
    </recommendedName>
</protein>
<organism evidence="5">
    <name type="scientific">Arcella intermedia</name>
    <dbReference type="NCBI Taxonomy" id="1963864"/>
    <lineage>
        <taxon>Eukaryota</taxon>
        <taxon>Amoebozoa</taxon>
        <taxon>Tubulinea</taxon>
        <taxon>Elardia</taxon>
        <taxon>Arcellinida</taxon>
        <taxon>Sphaerothecina</taxon>
        <taxon>Arcellidae</taxon>
        <taxon>Arcella</taxon>
    </lineage>
</organism>
<dbReference type="AlphaFoldDB" id="A0A6B2LD84"/>
<dbReference type="PANTHER" id="PTHR19848">
    <property type="entry name" value="WD40 REPEAT PROTEIN"/>
    <property type="match status" value="1"/>
</dbReference>
<dbReference type="EMBL" id="GIBP01005812">
    <property type="protein sequence ID" value="NDV34781.1"/>
    <property type="molecule type" value="Transcribed_RNA"/>
</dbReference>
<dbReference type="SMART" id="SM00320">
    <property type="entry name" value="WD40"/>
    <property type="match status" value="4"/>
</dbReference>
<accession>A0A6B2LD84</accession>
<dbReference type="PANTHER" id="PTHR19848:SF8">
    <property type="entry name" value="F-BOX AND WD REPEAT DOMAIN CONTAINING 7"/>
    <property type="match status" value="1"/>
</dbReference>
<dbReference type="Pfam" id="PF23760">
    <property type="entry name" value="Beta-prop_DCAF12"/>
    <property type="match status" value="1"/>
</dbReference>
<sequence>MSRLCLESLPRCLNEKVCQGLQDLDKIFASLWFNPNYVVTGTKNNKLLVWDVTRYPYCHRTIELPKTPTPLPPSNCGIHSLAVNPSETYLASGSDNPSEIALFELPTFKPVVVLTGHEDWSFCCSFVGEDRVISGSRDRTVCLWSVARVSSNEGTTLREPLITKVEHQGKVRALVVAHKRKYFSTLGVEGTIKYWDQERFEVTNTVPVPETPELVCMALNEDIGLSAVGSQTLVSFFDEKSGTNTFVQKSINDDWGNLLMIQTARQMFLLSRGPVAYF</sequence>
<evidence type="ECO:0000256" key="3">
    <source>
        <dbReference type="PROSITE-ProRule" id="PRU00221"/>
    </source>
</evidence>
<evidence type="ECO:0000313" key="5">
    <source>
        <dbReference type="EMBL" id="NDV34781.1"/>
    </source>
</evidence>
<dbReference type="InterPro" id="IPR056151">
    <property type="entry name" value="Beta-prop_DCAF12"/>
</dbReference>
<evidence type="ECO:0000256" key="1">
    <source>
        <dbReference type="ARBA" id="ARBA00022574"/>
    </source>
</evidence>
<dbReference type="InterPro" id="IPR001680">
    <property type="entry name" value="WD40_rpt"/>
</dbReference>
<reference evidence="5" key="1">
    <citation type="journal article" date="2020" name="J. Eukaryot. Microbiol.">
        <title>De novo Sequencing, Assembly and Annotation of the Transcriptome for the Free-Living Testate Amoeba Arcella intermedia.</title>
        <authorList>
            <person name="Ribeiro G.M."/>
            <person name="Porfirio-Sousa A.L."/>
            <person name="Maurer-Alcala X.X."/>
            <person name="Katz L.A."/>
            <person name="Lahr D.J.G."/>
        </authorList>
    </citation>
    <scope>NUCLEOTIDE SEQUENCE</scope>
</reference>
<proteinExistence type="predicted"/>